<dbReference type="AlphaFoldDB" id="A0A1J5QZ74"/>
<comment type="caution">
    <text evidence="2">The sequence shown here is derived from an EMBL/GenBank/DDBJ whole genome shotgun (WGS) entry which is preliminary data.</text>
</comment>
<gene>
    <name evidence="2" type="primary">yxlG</name>
    <name evidence="2" type="ORF">GALL_331520</name>
</gene>
<feature type="transmembrane region" description="Helical" evidence="1">
    <location>
        <begin position="180"/>
        <end position="200"/>
    </location>
</feature>
<feature type="transmembrane region" description="Helical" evidence="1">
    <location>
        <begin position="151"/>
        <end position="173"/>
    </location>
</feature>
<feature type="transmembrane region" description="Helical" evidence="1">
    <location>
        <begin position="227"/>
        <end position="248"/>
    </location>
</feature>
<dbReference type="GO" id="GO:0005886">
    <property type="term" value="C:plasma membrane"/>
    <property type="evidence" value="ECO:0007669"/>
    <property type="project" value="UniProtKB-SubCell"/>
</dbReference>
<feature type="transmembrane region" description="Helical" evidence="1">
    <location>
        <begin position="75"/>
        <end position="93"/>
    </location>
</feature>
<keyword evidence="1" id="KW-0472">Membrane</keyword>
<organism evidence="2">
    <name type="scientific">mine drainage metagenome</name>
    <dbReference type="NCBI Taxonomy" id="410659"/>
    <lineage>
        <taxon>unclassified sequences</taxon>
        <taxon>metagenomes</taxon>
        <taxon>ecological metagenomes</taxon>
    </lineage>
</organism>
<name>A0A1J5QZ74_9ZZZZ</name>
<evidence type="ECO:0000256" key="1">
    <source>
        <dbReference type="SAM" id="Phobius"/>
    </source>
</evidence>
<keyword evidence="1" id="KW-1133">Transmembrane helix</keyword>
<dbReference type="GO" id="GO:0140359">
    <property type="term" value="F:ABC-type transporter activity"/>
    <property type="evidence" value="ECO:0007669"/>
    <property type="project" value="InterPro"/>
</dbReference>
<keyword evidence="1 2" id="KW-0812">Transmembrane</keyword>
<accession>A0A1J5QZ74</accession>
<sequence>MNGFAVFARKETQEIWRTWRRWVLPSILAFFALTGPPLARYTPEIVKAFAGDQLGGIAIPTPTYLDAYAQWSKNLTQIALFALIIIYGGIVSAERRSGTAVLVLTKPVSRSAFVVVKAVVNAAFVAVLLVAGTLVTWALTAAMFGTAPASALWSSALVWLVLAVQFIALMTLFSVMIPSAAGAAGAGLGVYALASIASIWKPLGSYSPAGLPTQATTLAAGAVAHPLWPVVTSLVLSIALVALAAALFRRKEL</sequence>
<dbReference type="Pfam" id="PF12679">
    <property type="entry name" value="ABC2_membrane_2"/>
    <property type="match status" value="1"/>
</dbReference>
<feature type="transmembrane region" description="Helical" evidence="1">
    <location>
        <begin position="21"/>
        <end position="39"/>
    </location>
</feature>
<feature type="transmembrane region" description="Helical" evidence="1">
    <location>
        <begin position="114"/>
        <end position="139"/>
    </location>
</feature>
<evidence type="ECO:0000313" key="2">
    <source>
        <dbReference type="EMBL" id="OIQ85028.1"/>
    </source>
</evidence>
<dbReference type="PANTHER" id="PTHR37305:SF1">
    <property type="entry name" value="MEMBRANE PROTEIN"/>
    <property type="match status" value="1"/>
</dbReference>
<proteinExistence type="predicted"/>
<reference evidence="2" key="1">
    <citation type="submission" date="2016-10" db="EMBL/GenBank/DDBJ databases">
        <title>Sequence of Gallionella enrichment culture.</title>
        <authorList>
            <person name="Poehlein A."/>
            <person name="Muehling M."/>
            <person name="Daniel R."/>
        </authorList>
    </citation>
    <scope>NUCLEOTIDE SEQUENCE</scope>
</reference>
<protein>
    <submittedName>
        <fullName evidence="2">Putative transmembrane protein YxlG</fullName>
    </submittedName>
</protein>
<dbReference type="PANTHER" id="PTHR37305">
    <property type="entry name" value="INTEGRAL MEMBRANE PROTEIN-RELATED"/>
    <property type="match status" value="1"/>
</dbReference>
<dbReference type="EMBL" id="MLJW01000574">
    <property type="protein sequence ID" value="OIQ85028.1"/>
    <property type="molecule type" value="Genomic_DNA"/>
</dbReference>